<feature type="compositionally biased region" description="Polar residues" evidence="1">
    <location>
        <begin position="335"/>
        <end position="344"/>
    </location>
</feature>
<feature type="region of interest" description="Disordered" evidence="1">
    <location>
        <begin position="48"/>
        <end position="96"/>
    </location>
</feature>
<evidence type="ECO:0000256" key="1">
    <source>
        <dbReference type="SAM" id="MobiDB-lite"/>
    </source>
</evidence>
<feature type="compositionally biased region" description="Basic and acidic residues" evidence="1">
    <location>
        <begin position="84"/>
        <end position="93"/>
    </location>
</feature>
<organism evidence="3 4">
    <name type="scientific">Rhynchosporium graminicola</name>
    <dbReference type="NCBI Taxonomy" id="2792576"/>
    <lineage>
        <taxon>Eukaryota</taxon>
        <taxon>Fungi</taxon>
        <taxon>Dikarya</taxon>
        <taxon>Ascomycota</taxon>
        <taxon>Pezizomycotina</taxon>
        <taxon>Leotiomycetes</taxon>
        <taxon>Helotiales</taxon>
        <taxon>Ploettnerulaceae</taxon>
        <taxon>Rhynchosporium</taxon>
    </lineage>
</organism>
<dbReference type="STRING" id="914237.A0A1E1LLS7"/>
<protein>
    <recommendedName>
        <fullName evidence="2">SAP domain-containing protein</fullName>
    </recommendedName>
</protein>
<gene>
    <name evidence="3" type="ORF">RCO7_05928</name>
</gene>
<evidence type="ECO:0000313" key="3">
    <source>
        <dbReference type="EMBL" id="CZT10769.1"/>
    </source>
</evidence>
<feature type="compositionally biased region" description="Polar residues" evidence="1">
    <location>
        <begin position="351"/>
        <end position="362"/>
    </location>
</feature>
<dbReference type="AlphaFoldDB" id="A0A1E1LLS7"/>
<keyword evidence="4" id="KW-1185">Reference proteome</keyword>
<accession>A0A1E1LLS7</accession>
<feature type="domain" description="SAP" evidence="2">
    <location>
        <begin position="7"/>
        <end position="41"/>
    </location>
</feature>
<dbReference type="EMBL" id="FJUW01000058">
    <property type="protein sequence ID" value="CZT10769.1"/>
    <property type="molecule type" value="Genomic_DNA"/>
</dbReference>
<sequence length="471" mass="53452">MTRPARYVDLKVRALREKCEESGLDNAGLRRDLIERLERKDRLIEESARKEKVRESERLRSQEKNSVGGVYQGSSSRAPSRQGRSRDIQRAEGEDTVGFEVTRSSFGFADDGRERPQMIFQNTARPRMASDPRADGQFDPLAPPPASSSNRDLPFRQRNEGPTHYRAERSITDLSEVELEDILFANYMPPQSEGSRLQRRMKIKAEHDVGVDVARSRKEASMKRLVAKYDIEVDKLRIERDEKLVELDRELGPKQEKSRHWFPAFNRLRALREARDLQTHPRDFAPRPAPYVIQPYRSAPAPQHPQLNARSFSPPRANFSSQPQPPVLKRKATSPLRSQYQAEGQNDHGRQPTTATFQANKRSCSDPARSHPSTLSHYPSTSSSTHSDAENLAHILVENTLLAPKLTRLPYIFVPATSYASFTELKALLKACEHTSKTSTFALMNQELSFCLNVRLLETKARSGAIGRLTG</sequence>
<comment type="caution">
    <text evidence="3">The sequence shown here is derived from an EMBL/GenBank/DDBJ whole genome shotgun (WGS) entry which is preliminary data.</text>
</comment>
<evidence type="ECO:0000259" key="2">
    <source>
        <dbReference type="PROSITE" id="PS50800"/>
    </source>
</evidence>
<dbReference type="PROSITE" id="PS50800">
    <property type="entry name" value="SAP"/>
    <property type="match status" value="1"/>
</dbReference>
<feature type="compositionally biased region" description="Basic and acidic residues" evidence="1">
    <location>
        <begin position="48"/>
        <end position="63"/>
    </location>
</feature>
<feature type="compositionally biased region" description="Low complexity" evidence="1">
    <location>
        <begin position="370"/>
        <end position="386"/>
    </location>
</feature>
<feature type="region of interest" description="Disordered" evidence="1">
    <location>
        <begin position="278"/>
        <end position="386"/>
    </location>
</feature>
<dbReference type="Gene3D" id="1.10.720.30">
    <property type="entry name" value="SAP domain"/>
    <property type="match status" value="1"/>
</dbReference>
<reference evidence="4" key="1">
    <citation type="submission" date="2016-03" db="EMBL/GenBank/DDBJ databases">
        <authorList>
            <person name="Ploux O."/>
        </authorList>
    </citation>
    <scope>NUCLEOTIDE SEQUENCE [LARGE SCALE GENOMIC DNA]</scope>
    <source>
        <strain evidence="4">UK7</strain>
    </source>
</reference>
<feature type="compositionally biased region" description="Basic and acidic residues" evidence="1">
    <location>
        <begin position="153"/>
        <end position="164"/>
    </location>
</feature>
<feature type="region of interest" description="Disordered" evidence="1">
    <location>
        <begin position="122"/>
        <end position="164"/>
    </location>
</feature>
<evidence type="ECO:0000313" key="4">
    <source>
        <dbReference type="Proteomes" id="UP000178129"/>
    </source>
</evidence>
<name>A0A1E1LLS7_9HELO</name>
<proteinExistence type="predicted"/>
<dbReference type="InterPro" id="IPR003034">
    <property type="entry name" value="SAP_dom"/>
</dbReference>
<dbReference type="InParanoid" id="A0A1E1LLS7"/>
<dbReference type="Proteomes" id="UP000178129">
    <property type="component" value="Unassembled WGS sequence"/>
</dbReference>
<dbReference type="InterPro" id="IPR036361">
    <property type="entry name" value="SAP_dom_sf"/>
</dbReference>